<gene>
    <name evidence="1" type="ORF">BOM_1329</name>
</gene>
<organism evidence="1">
    <name type="scientific">Borrelia miyamotoi FR64b</name>
    <dbReference type="NCBI Taxonomy" id="1292392"/>
    <lineage>
        <taxon>Bacteria</taxon>
        <taxon>Pseudomonadati</taxon>
        <taxon>Spirochaetota</taxon>
        <taxon>Spirochaetia</taxon>
        <taxon>Spirochaetales</taxon>
        <taxon>Borreliaceae</taxon>
        <taxon>Borrelia</taxon>
    </lineage>
</organism>
<name>W5SG54_9SPIR</name>
<dbReference type="AlphaFoldDB" id="W5SG54"/>
<geneLocation type="plasmid" evidence="1">
    <name>unnamed</name>
</geneLocation>
<proteinExistence type="predicted"/>
<dbReference type="HOGENOM" id="CLU_3059124_0_0_12"/>
<evidence type="ECO:0000313" key="1">
    <source>
        <dbReference type="EMBL" id="AHH05872.1"/>
    </source>
</evidence>
<accession>W5SG54</accession>
<sequence length="53" mass="6382">MNELKSNIKILITRLTDKIEFKSMLLKLYNWVFSINCKSINRIQKQSLYSIFL</sequence>
<dbReference type="EMBL" id="CP004240">
    <property type="protein sequence ID" value="AHH05872.1"/>
    <property type="molecule type" value="Genomic_DNA"/>
</dbReference>
<reference evidence="1" key="1">
    <citation type="submission" date="2013-02" db="EMBL/GenBank/DDBJ databases">
        <title>Comparative genomics of Borrelia species.</title>
        <authorList>
            <person name="Schwan T.G."/>
            <person name="Raffel S.J."/>
            <person name="Porcella S.F."/>
        </authorList>
    </citation>
    <scope>NUCLEOTIDE SEQUENCE</scope>
    <source>
        <strain evidence="1">FR64b</strain>
        <plasmid evidence="1">unnamed</plasmid>
    </source>
</reference>
<protein>
    <submittedName>
        <fullName evidence="1">Uncharacterized protein</fullName>
    </submittedName>
</protein>
<keyword evidence="1" id="KW-0614">Plasmid</keyword>